<proteinExistence type="predicted"/>
<name>H0HLQ5_9HYPH</name>
<dbReference type="InterPro" id="IPR010319">
    <property type="entry name" value="Transglutaminase-like_Cys_pept"/>
</dbReference>
<accession>H0HLQ5</accession>
<dbReference type="PANTHER" id="PTHR39327">
    <property type="match status" value="1"/>
</dbReference>
<gene>
    <name evidence="1" type="ORF">MAXJ12_05333</name>
</gene>
<reference evidence="1 2" key="1">
    <citation type="journal article" date="2012" name="J. Bacteriol.">
        <title>Draft Genome Sequence of Mesorhizobium alhagi CCNWXJ12-2T, a Novel Salt-Resistant Species Isolated from the Desert of Northwestern China.</title>
        <authorList>
            <person name="Zhou M."/>
            <person name="Chen W."/>
            <person name="Chen H."/>
            <person name="Wei G."/>
        </authorList>
    </citation>
    <scope>NUCLEOTIDE SEQUENCE [LARGE SCALE GENOMIC DNA]</scope>
    <source>
        <strain evidence="1 2">CCNWXJ12-2</strain>
    </source>
</reference>
<dbReference type="Pfam" id="PF06035">
    <property type="entry name" value="Peptidase_C93"/>
    <property type="match status" value="1"/>
</dbReference>
<evidence type="ECO:0000313" key="2">
    <source>
        <dbReference type="Proteomes" id="UP000003250"/>
    </source>
</evidence>
<sequence length="187" mass="20598">MAGALEMQAQPMEIGDPVMSPIGHFEFCKKWRDECARIAEPSGPEALSEAAWAAVRQINDRINSEIIPKTDLELFGKDELWTFPEIAGDCEDYALLKRRILIEEQGFSPSNVLLTVVKRRNGEGHAILTLRTTEGDFVLDNLHPAVRPWDAAKGYKFIKRQSSENAAAWVSIGVPGPAPVLSAGSKP</sequence>
<dbReference type="EMBL" id="AHAM01000035">
    <property type="protein sequence ID" value="EHK58313.1"/>
    <property type="molecule type" value="Genomic_DNA"/>
</dbReference>
<organism evidence="1 2">
    <name type="scientific">Mesorhizobium alhagi CCNWXJ12-2</name>
    <dbReference type="NCBI Taxonomy" id="1107882"/>
    <lineage>
        <taxon>Bacteria</taxon>
        <taxon>Pseudomonadati</taxon>
        <taxon>Pseudomonadota</taxon>
        <taxon>Alphaproteobacteria</taxon>
        <taxon>Hyphomicrobiales</taxon>
        <taxon>Phyllobacteriaceae</taxon>
        <taxon>Allomesorhizobium</taxon>
    </lineage>
</organism>
<dbReference type="PATRIC" id="fig|1107882.3.peg.1053"/>
<dbReference type="Gene3D" id="3.10.620.30">
    <property type="match status" value="1"/>
</dbReference>
<protein>
    <submittedName>
        <fullName evidence="1">Transglutaminase family protein cysteine peptidase BTLCP</fullName>
    </submittedName>
</protein>
<dbReference type="AlphaFoldDB" id="H0HLQ5"/>
<keyword evidence="2" id="KW-1185">Reference proteome</keyword>
<evidence type="ECO:0000313" key="1">
    <source>
        <dbReference type="EMBL" id="EHK58313.1"/>
    </source>
</evidence>
<dbReference type="PANTHER" id="PTHR39327:SF1">
    <property type="entry name" value="BLR5470 PROTEIN"/>
    <property type="match status" value="1"/>
</dbReference>
<dbReference type="Proteomes" id="UP000003250">
    <property type="component" value="Unassembled WGS sequence"/>
</dbReference>